<keyword evidence="3 6" id="KW-0378">Hydrolase</keyword>
<dbReference type="CDD" id="cd18619">
    <property type="entry name" value="GH43_CoXyl43_like"/>
    <property type="match status" value="1"/>
</dbReference>
<keyword evidence="5 6" id="KW-0326">Glycosidase</keyword>
<evidence type="ECO:0000256" key="4">
    <source>
        <dbReference type="ARBA" id="ARBA00023277"/>
    </source>
</evidence>
<reference evidence="8" key="1">
    <citation type="journal article" date="2019" name="Int. J. Syst. Evol. Microbiol.">
        <title>The Global Catalogue of Microorganisms (GCM) 10K type strain sequencing project: providing services to taxonomists for standard genome sequencing and annotation.</title>
        <authorList>
            <consortium name="The Broad Institute Genomics Platform"/>
            <consortium name="The Broad Institute Genome Sequencing Center for Infectious Disease"/>
            <person name="Wu L."/>
            <person name="Ma J."/>
        </authorList>
    </citation>
    <scope>NUCLEOTIDE SEQUENCE [LARGE SCALE GENOMIC DNA]</scope>
    <source>
        <strain evidence="8">KCTC 42456</strain>
    </source>
</reference>
<keyword evidence="2" id="KW-0858">Xylan degradation</keyword>
<dbReference type="InterPro" id="IPR006710">
    <property type="entry name" value="Glyco_hydro_43"/>
</dbReference>
<dbReference type="Gene3D" id="2.115.10.20">
    <property type="entry name" value="Glycosyl hydrolase domain, family 43"/>
    <property type="match status" value="1"/>
</dbReference>
<dbReference type="RefSeq" id="WP_379047266.1">
    <property type="nucleotide sequence ID" value="NZ_JBHSKW010000064.1"/>
</dbReference>
<evidence type="ECO:0000256" key="3">
    <source>
        <dbReference type="ARBA" id="ARBA00022801"/>
    </source>
</evidence>
<organism evidence="7 8">
    <name type="scientific">Pedobacter alpinus</name>
    <dbReference type="NCBI Taxonomy" id="1590643"/>
    <lineage>
        <taxon>Bacteria</taxon>
        <taxon>Pseudomonadati</taxon>
        <taxon>Bacteroidota</taxon>
        <taxon>Sphingobacteriia</taxon>
        <taxon>Sphingobacteriales</taxon>
        <taxon>Sphingobacteriaceae</taxon>
        <taxon>Pedobacter</taxon>
    </lineage>
</organism>
<evidence type="ECO:0000313" key="8">
    <source>
        <dbReference type="Proteomes" id="UP001597546"/>
    </source>
</evidence>
<dbReference type="GO" id="GO:0016787">
    <property type="term" value="F:hydrolase activity"/>
    <property type="evidence" value="ECO:0007669"/>
    <property type="project" value="UniProtKB-KW"/>
</dbReference>
<dbReference type="InterPro" id="IPR023296">
    <property type="entry name" value="Glyco_hydro_beta-prop_sf"/>
</dbReference>
<evidence type="ECO:0000313" key="7">
    <source>
        <dbReference type="EMBL" id="MFD2732618.1"/>
    </source>
</evidence>
<evidence type="ECO:0000256" key="1">
    <source>
        <dbReference type="ARBA" id="ARBA00009865"/>
    </source>
</evidence>
<evidence type="ECO:0000256" key="6">
    <source>
        <dbReference type="RuleBase" id="RU361187"/>
    </source>
</evidence>
<evidence type="ECO:0000256" key="2">
    <source>
        <dbReference type="ARBA" id="ARBA00022651"/>
    </source>
</evidence>
<comment type="caution">
    <text evidence="7">The sequence shown here is derived from an EMBL/GenBank/DDBJ whole genome shotgun (WGS) entry which is preliminary data.</text>
</comment>
<dbReference type="PANTHER" id="PTHR43772:SF2">
    <property type="entry name" value="PUTATIVE (AFU_ORTHOLOGUE AFUA_2G04480)-RELATED"/>
    <property type="match status" value="1"/>
</dbReference>
<dbReference type="Proteomes" id="UP001597546">
    <property type="component" value="Unassembled WGS sequence"/>
</dbReference>
<sequence length="368" mass="41185">MKIEQIILSAIVLATSACTQNTKTTNSADSTSKTENLFEGAVSQPLITERFSADPSAHVFDGKIFIYPSHDYDAGMPENDNGDHFAMKDYYVYSLDSVGGKVTDYPMALTVEDVPWAVSQMWAPDIAFKNGKYYFYFPARDKDGVFRIGVAESDKPQGPFKAETQAIKNSFSIDPAVFTDTDGKSYMYFGGIWGGQLQKWATGKFDAKGSATDLEKDDQPALSPKMAMLAGDMKEFAETPKDIKILDENGKEFLGGNHEKRFFEASWMHKYNGKYYFSYSTGDTHKIVYATGDNPYGPFTYHGVILNPVVGWTSHHSIVEFKGKWYLFYHDTQVSGGKTHLRNVKVIELKYDVEGKILPIDPYGKSAK</sequence>
<dbReference type="PROSITE" id="PS51257">
    <property type="entry name" value="PROKAR_LIPOPROTEIN"/>
    <property type="match status" value="1"/>
</dbReference>
<comment type="similarity">
    <text evidence="1 6">Belongs to the glycosyl hydrolase 43 family.</text>
</comment>
<keyword evidence="8" id="KW-1185">Reference proteome</keyword>
<dbReference type="PANTHER" id="PTHR43772">
    <property type="entry name" value="ENDO-1,4-BETA-XYLANASE"/>
    <property type="match status" value="1"/>
</dbReference>
<dbReference type="SUPFAM" id="SSF75005">
    <property type="entry name" value="Arabinanase/levansucrase/invertase"/>
    <property type="match status" value="1"/>
</dbReference>
<gene>
    <name evidence="7" type="ORF">ACFSSE_12990</name>
</gene>
<dbReference type="Pfam" id="PF04616">
    <property type="entry name" value="Glyco_hydro_43"/>
    <property type="match status" value="1"/>
</dbReference>
<dbReference type="InterPro" id="IPR052176">
    <property type="entry name" value="Glycosyl_Hydrlase_43_Enz"/>
</dbReference>
<keyword evidence="2" id="KW-0624">Polysaccharide degradation</keyword>
<protein>
    <submittedName>
        <fullName evidence="7">Glycoside hydrolase family 43 protein</fullName>
    </submittedName>
</protein>
<keyword evidence="4" id="KW-0119">Carbohydrate metabolism</keyword>
<name>A0ABW5TVP9_9SPHI</name>
<dbReference type="EMBL" id="JBHULV010000045">
    <property type="protein sequence ID" value="MFD2732618.1"/>
    <property type="molecule type" value="Genomic_DNA"/>
</dbReference>
<evidence type="ECO:0000256" key="5">
    <source>
        <dbReference type="ARBA" id="ARBA00023295"/>
    </source>
</evidence>
<accession>A0ABW5TVP9</accession>
<proteinExistence type="inferred from homology"/>